<dbReference type="EMBL" id="JP020557">
    <property type="protein sequence ID" value="AES09155.1"/>
    <property type="molecule type" value="mRNA"/>
</dbReference>
<protein>
    <submittedName>
        <fullName evidence="1">Ubiquitin-conjugating enzyme E2D 3</fullName>
    </submittedName>
</protein>
<evidence type="ECO:0000313" key="1">
    <source>
        <dbReference type="EMBL" id="AES09155.1"/>
    </source>
</evidence>
<sequence length="79" mass="8809">RLGPGSSSAGLRTLPRTHPFLLRLFLSHPGLFLSRGREVKLVAAPPLFPSPLPPLRAEARHRGCWWLCHASPPTPERDR</sequence>
<dbReference type="AlphaFoldDB" id="G9KW76"/>
<accession>G9KW76</accession>
<name>G9KW76_MUSPF</name>
<organism evidence="1">
    <name type="scientific">Mustela putorius furo</name>
    <name type="common">European domestic ferret</name>
    <name type="synonym">Mustela furo</name>
    <dbReference type="NCBI Taxonomy" id="9669"/>
    <lineage>
        <taxon>Eukaryota</taxon>
        <taxon>Metazoa</taxon>
        <taxon>Chordata</taxon>
        <taxon>Craniata</taxon>
        <taxon>Vertebrata</taxon>
        <taxon>Euteleostomi</taxon>
        <taxon>Mammalia</taxon>
        <taxon>Eutheria</taxon>
        <taxon>Laurasiatheria</taxon>
        <taxon>Carnivora</taxon>
        <taxon>Caniformia</taxon>
        <taxon>Musteloidea</taxon>
        <taxon>Mustelidae</taxon>
        <taxon>Mustelinae</taxon>
        <taxon>Mustela</taxon>
    </lineage>
</organism>
<feature type="non-terminal residue" evidence="1">
    <location>
        <position position="79"/>
    </location>
</feature>
<proteinExistence type="evidence at transcript level"/>
<reference evidence="1" key="1">
    <citation type="journal article" date="2013" name="J. Virol.">
        <title>Sequencing, annotation, and characterization of the influenza ferret infectome.</title>
        <authorList>
            <person name="Leon A.J."/>
            <person name="Banner D."/>
            <person name="Xu L."/>
            <person name="Ran L."/>
            <person name="Peng Z."/>
            <person name="Yi K."/>
            <person name="Chen C."/>
            <person name="Xu F."/>
            <person name="Huang J."/>
            <person name="Zhao Z."/>
            <person name="Lin Z."/>
            <person name="Huang S.H."/>
            <person name="Fang Y."/>
            <person name="Kelvin A.A."/>
            <person name="Ross T.M."/>
            <person name="Farooqui A."/>
            <person name="Kelvin D.J."/>
        </authorList>
    </citation>
    <scope>NUCLEOTIDE SEQUENCE</scope>
    <source>
        <tissue evidence="1">Lungs</tissue>
    </source>
</reference>
<feature type="non-terminal residue" evidence="1">
    <location>
        <position position="1"/>
    </location>
</feature>